<dbReference type="InterPro" id="IPR006342">
    <property type="entry name" value="FkbM_mtfrase"/>
</dbReference>
<dbReference type="eggNOG" id="ENOG50321KT">
    <property type="taxonomic scope" value="Bacteria"/>
</dbReference>
<dbReference type="EMBL" id="CP001810">
    <property type="protein sequence ID" value="ADL33147.1"/>
    <property type="molecule type" value="Genomic_DNA"/>
</dbReference>
<gene>
    <name evidence="2" type="ordered locus">bpr_I0399</name>
</gene>
<dbReference type="HOGENOM" id="CLU_920351_0_0_9"/>
<feature type="domain" description="Methyltransferase FkbM" evidence="1">
    <location>
        <begin position="199"/>
        <end position="260"/>
    </location>
</feature>
<sequence length="302" mass="35040">MYEFIVSIFSIFPESVFDFFIGFCSQIKYRGFLKRIKSELCTSDVPEYRELGESISVKHYFFPYNDEIGKKIRRGAEIEVDSNNGHKVVKYKNFCLYFPGEWTKTKCKSYMRSLLVEQDKNSSHAYFTDELEKIDNYGTVIDLGAAEGIFTADVIDKAEKVYLFEYNDSYIECLNRTFEKYKDKVEIVKKYVSDKNQGEEISLDGFFGDEIPDNIGLIKMDIEGAEQSALRGMKKVLERNPNAILLVCVYHSQDAEEEIKSILDGYEFNVRKGYRLVPSMGEQKYPYFRHGVLEAHRTGLNS</sequence>
<evidence type="ECO:0000313" key="2">
    <source>
        <dbReference type="EMBL" id="ADL33147.1"/>
    </source>
</evidence>
<evidence type="ECO:0000313" key="3">
    <source>
        <dbReference type="Proteomes" id="UP000001299"/>
    </source>
</evidence>
<evidence type="ECO:0000259" key="1">
    <source>
        <dbReference type="Pfam" id="PF05050"/>
    </source>
</evidence>
<dbReference type="KEGG" id="bpb:bpr_I0399"/>
<dbReference type="Gene3D" id="3.40.50.150">
    <property type="entry name" value="Vaccinia Virus protein VP39"/>
    <property type="match status" value="2"/>
</dbReference>
<organism evidence="2 3">
    <name type="scientific">Butyrivibrio proteoclasticus (strain ATCC 51982 / DSM 14932 / B316)</name>
    <name type="common">Clostridium proteoclasticum</name>
    <dbReference type="NCBI Taxonomy" id="515622"/>
    <lineage>
        <taxon>Bacteria</taxon>
        <taxon>Bacillati</taxon>
        <taxon>Bacillota</taxon>
        <taxon>Clostridia</taxon>
        <taxon>Lachnospirales</taxon>
        <taxon>Lachnospiraceae</taxon>
        <taxon>Butyrivibrio</taxon>
    </lineage>
</organism>
<reference evidence="2" key="1">
    <citation type="journal article" date="2010" name="PLoS ONE">
        <title>The glycobiome of the rumen bacterium Butyrivibrio proteoclasticus B316(T) highlights adaptation to a polysaccharide-rich environment.</title>
        <authorList>
            <person name="Kelly W.J."/>
            <person name="Leahy S.C."/>
            <person name="Altermann E."/>
            <person name="Yeoman C.J."/>
            <person name="Dunne J.C."/>
            <person name="Kong Z."/>
            <person name="Pacheco D.M."/>
            <person name="Li D."/>
            <person name="Noel S.J."/>
            <person name="Moon C.D."/>
            <person name="Cookson A.L."/>
            <person name="Attwood G.T."/>
        </authorList>
    </citation>
    <scope>NUCLEOTIDE SEQUENCE [LARGE SCALE GENOMIC DNA]</scope>
    <source>
        <strain evidence="2">B316</strain>
    </source>
</reference>
<name>E0RZF0_BUTPB</name>
<dbReference type="Proteomes" id="UP000001299">
    <property type="component" value="Chromosome 1"/>
</dbReference>
<accession>E0RZF0</accession>
<dbReference type="RefSeq" id="WP_013279804.1">
    <property type="nucleotide sequence ID" value="NC_014387.1"/>
</dbReference>
<dbReference type="Pfam" id="PF05050">
    <property type="entry name" value="Methyltransf_21"/>
    <property type="match status" value="1"/>
</dbReference>
<dbReference type="InterPro" id="IPR029063">
    <property type="entry name" value="SAM-dependent_MTases_sf"/>
</dbReference>
<proteinExistence type="predicted"/>
<dbReference type="SUPFAM" id="SSF53335">
    <property type="entry name" value="S-adenosyl-L-methionine-dependent methyltransferases"/>
    <property type="match status" value="1"/>
</dbReference>
<dbReference type="AlphaFoldDB" id="E0RZF0"/>
<protein>
    <recommendedName>
        <fullName evidence="1">Methyltransferase FkbM domain-containing protein</fullName>
    </recommendedName>
</protein>
<keyword evidence="3" id="KW-1185">Reference proteome</keyword>
<dbReference type="STRING" id="515622.bpr_I0399"/>